<evidence type="ECO:0000256" key="3">
    <source>
        <dbReference type="ARBA" id="ARBA00022737"/>
    </source>
</evidence>
<evidence type="ECO:0000256" key="1">
    <source>
        <dbReference type="ARBA" id="ARBA00004123"/>
    </source>
</evidence>
<dbReference type="RefSeq" id="XP_052949602.1">
    <property type="nucleotide sequence ID" value="XM_053087908.1"/>
</dbReference>
<keyword evidence="13" id="KW-1185">Reference proteome</keyword>
<dbReference type="Proteomes" id="UP001164286">
    <property type="component" value="Unassembled WGS sequence"/>
</dbReference>
<dbReference type="GO" id="GO:0000978">
    <property type="term" value="F:RNA polymerase II cis-regulatory region sequence-specific DNA binding"/>
    <property type="evidence" value="ECO:0007669"/>
    <property type="project" value="TreeGrafter"/>
</dbReference>
<feature type="region of interest" description="Disordered" evidence="10">
    <location>
        <begin position="567"/>
        <end position="602"/>
    </location>
</feature>
<feature type="compositionally biased region" description="Polar residues" evidence="10">
    <location>
        <begin position="714"/>
        <end position="724"/>
    </location>
</feature>
<feature type="region of interest" description="Disordered" evidence="10">
    <location>
        <begin position="424"/>
        <end position="548"/>
    </location>
</feature>
<dbReference type="GO" id="GO:0008270">
    <property type="term" value="F:zinc ion binding"/>
    <property type="evidence" value="ECO:0007669"/>
    <property type="project" value="UniProtKB-KW"/>
</dbReference>
<dbReference type="PROSITE" id="PS00028">
    <property type="entry name" value="ZINC_FINGER_C2H2_1"/>
    <property type="match status" value="1"/>
</dbReference>
<dbReference type="PANTHER" id="PTHR24388:SF54">
    <property type="entry name" value="PROTEIN ESCARGOT"/>
    <property type="match status" value="1"/>
</dbReference>
<feature type="compositionally biased region" description="Gly residues" evidence="10">
    <location>
        <begin position="568"/>
        <end position="577"/>
    </location>
</feature>
<proteinExistence type="predicted"/>
<feature type="domain" description="C2H2-type" evidence="11">
    <location>
        <begin position="968"/>
        <end position="997"/>
    </location>
</feature>
<feature type="region of interest" description="Disordered" evidence="10">
    <location>
        <begin position="1089"/>
        <end position="1137"/>
    </location>
</feature>
<evidence type="ECO:0000256" key="8">
    <source>
        <dbReference type="ARBA" id="ARBA00023242"/>
    </source>
</evidence>
<evidence type="ECO:0000259" key="11">
    <source>
        <dbReference type="PROSITE" id="PS50157"/>
    </source>
</evidence>
<dbReference type="AlphaFoldDB" id="A0AA38LXQ5"/>
<name>A0AA38LXQ5_9TREE</name>
<sequence>MVDSPPSFENILLDQHRQHRRQTSTSSSNHSSFSHNFNGHGQPLHDEPPSMSRPASSGSMHAQFNEARQRTSSTASSSLRHQQFPDLRQDSMPFEGSTLENTARKRSGAEMEGYQQQQQRRQQHMGGPSDYPHPGQPYDPLAIWQNGDNQFGFAGLETNPGQYHAPLSAGQATYMDFSTPAGDYTSGMQGEAPRMDNYGFNQGGGYGQVGGMEQVKEEWIDDRISQRGSYDGGLDGNGFGVEAMNGGGQGEVKVEDVMKDLLESLSRSVSREPSPSFQEANFFQHQQQQQQTTLSAFPGDSFPNINPGSRSTSPFQANTAPSPSYTSASIQRPGSSPSNPNYIGQKPHSPPALVMPFSTNAPSPVSLPPIVTQPSAPVGDGGQGQGHALANQAGAVGGLLPPTNPALQHLSGMMGISPIAPSADGPQIFVQPSTPISGLKDGRGHFDDALRRAAQQNHHHQQSGTDNGPQQYTVPLPNRGNSGPTPQQQHQQQQRDQAQQQQGMDFAGQIAMQNPTGWGDLGGQLHGTRPRAKSDSYAPSPTGGPSQADFERQAMAQIMAQAQAMGLGSFGQDGGMGQDPSQGQGQMPMPMPDSMGAGVGGADWRNNVDSWLTSMGLESDFTGLATSSSQPPPGTVNPNQLPGNDQAEFLRQLEQQHQLSQLQAQRVKANPLSVNTQTASNIFKYEPGEFSPTSLAFYQARGMLPPSGQFGFGSNSAPFYNTSFQPQDPLHQQQQQQQDPFRPPSAQSIYQSDPHFLAATPEMMAAAGRRVSFGDGSEGGRASHHAQGAGTPGYGMGFTGRATSPFGPMGMTGRVRSVSPGQGHRRGAKSEDLGRGGWGLGHGGSTTEFLNSITANDGSLIPPIRGGGRSHSRHSSVSSGRSASPALSVSSHGSSFSYASGSGHGHMDMPDGMNLNFSMQGGASGSGSGSGSGQGGERGGKARLSKMKVTSMATEVAATSRRTNSGIFQCPVPGCGSTFTRHFNLKGHMRSHNDERPYKCLYDGCPKAEVGFARQHDCKRHMLLHQGLRPFECEGCHKKFARLDALTRHHKSEQGIECAIAFPLPVNPDGSAMSENQYKAFKAAQGLLQPDSAATPAGSGRGKKGRKRTASVGSSAGRSGDEEGGGFGSGMEEYDRI</sequence>
<dbReference type="InterPro" id="IPR050527">
    <property type="entry name" value="Snail/Krueppel_Znf"/>
</dbReference>
<accession>A0AA38LXQ5</accession>
<dbReference type="InterPro" id="IPR013087">
    <property type="entry name" value="Znf_C2H2_type"/>
</dbReference>
<reference evidence="12" key="1">
    <citation type="journal article" date="2022" name="G3 (Bethesda)">
        <title>High quality genome of the basidiomycete yeast Dioszegia hungarica PDD-24b-2 isolated from cloud water.</title>
        <authorList>
            <person name="Jarrige D."/>
            <person name="Haridas S."/>
            <person name="Bleykasten-Grosshans C."/>
            <person name="Joly M."/>
            <person name="Nadalig T."/>
            <person name="Sancelme M."/>
            <person name="Vuilleumier S."/>
            <person name="Grigoriev I.V."/>
            <person name="Amato P."/>
            <person name="Bringel F."/>
        </authorList>
    </citation>
    <scope>NUCLEOTIDE SEQUENCE</scope>
    <source>
        <strain evidence="12">PDD-24b-2</strain>
    </source>
</reference>
<feature type="region of interest" description="Disordered" evidence="10">
    <location>
        <begin position="714"/>
        <end position="749"/>
    </location>
</feature>
<dbReference type="GO" id="GO:0005634">
    <property type="term" value="C:nucleus"/>
    <property type="evidence" value="ECO:0007669"/>
    <property type="project" value="UniProtKB-SubCell"/>
</dbReference>
<dbReference type="Gene3D" id="3.30.160.60">
    <property type="entry name" value="Classic Zinc Finger"/>
    <property type="match status" value="3"/>
</dbReference>
<keyword evidence="3" id="KW-0677">Repeat</keyword>
<keyword evidence="4 9" id="KW-0863">Zinc-finger</keyword>
<evidence type="ECO:0000256" key="5">
    <source>
        <dbReference type="ARBA" id="ARBA00022833"/>
    </source>
</evidence>
<feature type="domain" description="C2H2-type" evidence="11">
    <location>
        <begin position="1031"/>
        <end position="1055"/>
    </location>
</feature>
<evidence type="ECO:0000256" key="6">
    <source>
        <dbReference type="ARBA" id="ARBA00023015"/>
    </source>
</evidence>
<dbReference type="FunFam" id="3.30.160.60:FF:000032">
    <property type="entry name" value="Krueppel-like factor 4"/>
    <property type="match status" value="1"/>
</dbReference>
<feature type="compositionally biased region" description="Gly residues" evidence="10">
    <location>
        <begin position="922"/>
        <end position="937"/>
    </location>
</feature>
<evidence type="ECO:0000256" key="2">
    <source>
        <dbReference type="ARBA" id="ARBA00022723"/>
    </source>
</evidence>
<comment type="subcellular location">
    <subcellularLocation>
        <location evidence="1">Nucleus</location>
    </subcellularLocation>
</comment>
<dbReference type="InterPro" id="IPR036236">
    <property type="entry name" value="Znf_C2H2_sf"/>
</dbReference>
<keyword evidence="7" id="KW-0804">Transcription</keyword>
<feature type="region of interest" description="Disordered" evidence="10">
    <location>
        <begin position="816"/>
        <end position="840"/>
    </location>
</feature>
<feature type="compositionally biased region" description="Polar residues" evidence="10">
    <location>
        <begin position="463"/>
        <end position="486"/>
    </location>
</feature>
<keyword evidence="8" id="KW-0539">Nucleus</keyword>
<feature type="compositionally biased region" description="Polar residues" evidence="10">
    <location>
        <begin position="53"/>
        <end position="62"/>
    </location>
</feature>
<organism evidence="12 13">
    <name type="scientific">Dioszegia hungarica</name>
    <dbReference type="NCBI Taxonomy" id="4972"/>
    <lineage>
        <taxon>Eukaryota</taxon>
        <taxon>Fungi</taxon>
        <taxon>Dikarya</taxon>
        <taxon>Basidiomycota</taxon>
        <taxon>Agaricomycotina</taxon>
        <taxon>Tremellomycetes</taxon>
        <taxon>Tremellales</taxon>
        <taxon>Bulleribasidiaceae</taxon>
        <taxon>Dioszegia</taxon>
    </lineage>
</organism>
<dbReference type="SUPFAM" id="SSF57667">
    <property type="entry name" value="beta-beta-alpha zinc fingers"/>
    <property type="match status" value="2"/>
</dbReference>
<feature type="compositionally biased region" description="Low complexity" evidence="10">
    <location>
        <begin position="725"/>
        <end position="740"/>
    </location>
</feature>
<evidence type="ECO:0000313" key="13">
    <source>
        <dbReference type="Proteomes" id="UP001164286"/>
    </source>
</evidence>
<feature type="region of interest" description="Disordered" evidence="10">
    <location>
        <begin position="1"/>
        <end position="136"/>
    </location>
</feature>
<evidence type="ECO:0000256" key="9">
    <source>
        <dbReference type="PROSITE-ProRule" id="PRU00042"/>
    </source>
</evidence>
<gene>
    <name evidence="12" type="ORF">MKK02DRAFT_29796</name>
</gene>
<dbReference type="GeneID" id="77727113"/>
<comment type="caution">
    <text evidence="12">The sequence shown here is derived from an EMBL/GenBank/DDBJ whole genome shotgun (WGS) entry which is preliminary data.</text>
</comment>
<evidence type="ECO:0000313" key="12">
    <source>
        <dbReference type="EMBL" id="KAI9639825.1"/>
    </source>
</evidence>
<feature type="region of interest" description="Disordered" evidence="10">
    <location>
        <begin position="860"/>
        <end position="948"/>
    </location>
</feature>
<feature type="compositionally biased region" description="Polar residues" evidence="10">
    <location>
        <begin position="303"/>
        <end position="342"/>
    </location>
</feature>
<dbReference type="GO" id="GO:0000981">
    <property type="term" value="F:DNA-binding transcription factor activity, RNA polymerase II-specific"/>
    <property type="evidence" value="ECO:0007669"/>
    <property type="project" value="TreeGrafter"/>
</dbReference>
<dbReference type="PANTHER" id="PTHR24388">
    <property type="entry name" value="ZINC FINGER PROTEIN"/>
    <property type="match status" value="1"/>
</dbReference>
<evidence type="ECO:0000256" key="7">
    <source>
        <dbReference type="ARBA" id="ARBA00023163"/>
    </source>
</evidence>
<evidence type="ECO:0000256" key="10">
    <source>
        <dbReference type="SAM" id="MobiDB-lite"/>
    </source>
</evidence>
<dbReference type="SMART" id="SM00355">
    <property type="entry name" value="ZnF_C2H2"/>
    <property type="match status" value="3"/>
</dbReference>
<feature type="compositionally biased region" description="Basic and acidic residues" evidence="10">
    <location>
        <begin position="440"/>
        <end position="451"/>
    </location>
</feature>
<feature type="compositionally biased region" description="Low complexity" evidence="10">
    <location>
        <begin position="487"/>
        <end position="502"/>
    </location>
</feature>
<protein>
    <recommendedName>
        <fullName evidence="11">C2H2-type domain-containing protein</fullName>
    </recommendedName>
</protein>
<feature type="compositionally biased region" description="Low complexity" evidence="10">
    <location>
        <begin position="875"/>
        <end position="901"/>
    </location>
</feature>
<keyword evidence="5" id="KW-0862">Zinc</keyword>
<keyword evidence="2" id="KW-0479">Metal-binding</keyword>
<evidence type="ECO:0000256" key="4">
    <source>
        <dbReference type="ARBA" id="ARBA00022771"/>
    </source>
</evidence>
<dbReference type="PROSITE" id="PS50157">
    <property type="entry name" value="ZINC_FINGER_C2H2_2"/>
    <property type="match status" value="2"/>
</dbReference>
<dbReference type="Pfam" id="PF00096">
    <property type="entry name" value="zf-C2H2"/>
    <property type="match status" value="2"/>
</dbReference>
<feature type="compositionally biased region" description="Low complexity" evidence="10">
    <location>
        <begin position="23"/>
        <end position="41"/>
    </location>
</feature>
<feature type="region of interest" description="Disordered" evidence="10">
    <location>
        <begin position="622"/>
        <end position="644"/>
    </location>
</feature>
<keyword evidence="6" id="KW-0805">Transcription regulation</keyword>
<feature type="region of interest" description="Disordered" evidence="10">
    <location>
        <begin position="772"/>
        <end position="795"/>
    </location>
</feature>
<feature type="region of interest" description="Disordered" evidence="10">
    <location>
        <begin position="283"/>
        <end position="389"/>
    </location>
</feature>
<dbReference type="EMBL" id="JAKWFO010000001">
    <property type="protein sequence ID" value="KAI9639825.1"/>
    <property type="molecule type" value="Genomic_DNA"/>
</dbReference>